<dbReference type="Pfam" id="PF03703">
    <property type="entry name" value="bPH_2"/>
    <property type="match status" value="2"/>
</dbReference>
<evidence type="ECO:0000259" key="2">
    <source>
        <dbReference type="Pfam" id="PF03703"/>
    </source>
</evidence>
<evidence type="ECO:0000313" key="4">
    <source>
        <dbReference type="Proteomes" id="UP000228687"/>
    </source>
</evidence>
<organism evidence="3 4">
    <name type="scientific">Candidatus Kaiserbacteria bacterium CG08_land_8_20_14_0_20_50_21</name>
    <dbReference type="NCBI Taxonomy" id="1974604"/>
    <lineage>
        <taxon>Bacteria</taxon>
        <taxon>Candidatus Kaiseribacteriota</taxon>
    </lineage>
</organism>
<evidence type="ECO:0000256" key="1">
    <source>
        <dbReference type="SAM" id="Phobius"/>
    </source>
</evidence>
<dbReference type="PANTHER" id="PTHR34473">
    <property type="entry name" value="UPF0699 TRANSMEMBRANE PROTEIN YDBS"/>
    <property type="match status" value="1"/>
</dbReference>
<dbReference type="AlphaFoldDB" id="A0A2H0YY26"/>
<dbReference type="Proteomes" id="UP000228687">
    <property type="component" value="Unassembled WGS sequence"/>
</dbReference>
<feature type="transmembrane region" description="Helical" evidence="1">
    <location>
        <begin position="182"/>
        <end position="205"/>
    </location>
</feature>
<gene>
    <name evidence="3" type="ORF">COT23_01530</name>
</gene>
<keyword evidence="1" id="KW-1133">Transmembrane helix</keyword>
<comment type="caution">
    <text evidence="3">The sequence shown here is derived from an EMBL/GenBank/DDBJ whole genome shotgun (WGS) entry which is preliminary data.</text>
</comment>
<dbReference type="EMBL" id="PEXT01000031">
    <property type="protein sequence ID" value="PIS43401.1"/>
    <property type="molecule type" value="Genomic_DNA"/>
</dbReference>
<feature type="domain" description="YdbS-like PH" evidence="2">
    <location>
        <begin position="35"/>
        <end position="91"/>
    </location>
</feature>
<accession>A0A2H0YY26</accession>
<sequence>MARPCRASHFFGVVFFVLVIGIILYGLYVGAYIRRYYYDAYSKIQDVYVDQDILDRMMGLYDVHIASATVASSIEAHIDGVDKETSDGLKNFLLQKLQTGGSGMSQSQNFVSDVPSAQSGSVTFASGISNRTYPIVRMWFVQQIIVGVFAMIIFFPALDFFVQLPEGNGGPSLTTSLGLDSGTLGIIFVALFVILLAYSLVYLALWRSNYSFSFLPDYIVTKQGIIAKKERHLPYRAVQDVAVSQGIVERILGIATVRIENAEAAQVVGRGVTISSAISIPGQSLMKANETSDAIKRIAPTKNSSQTGL</sequence>
<name>A0A2H0YY26_9BACT</name>
<feature type="transmembrane region" description="Helical" evidence="1">
    <location>
        <begin position="12"/>
        <end position="33"/>
    </location>
</feature>
<dbReference type="PANTHER" id="PTHR34473:SF2">
    <property type="entry name" value="UPF0699 TRANSMEMBRANE PROTEIN YDBT"/>
    <property type="match status" value="1"/>
</dbReference>
<reference evidence="4" key="1">
    <citation type="submission" date="2017-09" db="EMBL/GenBank/DDBJ databases">
        <title>Depth-based differentiation of microbial function through sediment-hosted aquifers and enrichment of novel symbionts in the deep terrestrial subsurface.</title>
        <authorList>
            <person name="Probst A.J."/>
            <person name="Ladd B."/>
            <person name="Jarett J.K."/>
            <person name="Geller-Mcgrath D.E."/>
            <person name="Sieber C.M.K."/>
            <person name="Emerson J.B."/>
            <person name="Anantharaman K."/>
            <person name="Thomas B.C."/>
            <person name="Malmstrom R."/>
            <person name="Stieglmeier M."/>
            <person name="Klingl A."/>
            <person name="Woyke T."/>
            <person name="Ryan C.M."/>
            <person name="Banfield J.F."/>
        </authorList>
    </citation>
    <scope>NUCLEOTIDE SEQUENCE [LARGE SCALE GENOMIC DNA]</scope>
</reference>
<protein>
    <recommendedName>
        <fullName evidence="2">YdbS-like PH domain-containing protein</fullName>
    </recommendedName>
</protein>
<proteinExistence type="predicted"/>
<feature type="domain" description="YdbS-like PH" evidence="2">
    <location>
        <begin position="210"/>
        <end position="280"/>
    </location>
</feature>
<feature type="transmembrane region" description="Helical" evidence="1">
    <location>
        <begin position="139"/>
        <end position="162"/>
    </location>
</feature>
<evidence type="ECO:0000313" key="3">
    <source>
        <dbReference type="EMBL" id="PIS43401.1"/>
    </source>
</evidence>
<dbReference type="InterPro" id="IPR005182">
    <property type="entry name" value="YdbS-like_PH"/>
</dbReference>
<keyword evidence="1" id="KW-0812">Transmembrane</keyword>
<keyword evidence="1" id="KW-0472">Membrane</keyword>